<proteinExistence type="predicted"/>
<protein>
    <recommendedName>
        <fullName evidence="3">WYL domain-containing protein</fullName>
    </recommendedName>
</protein>
<evidence type="ECO:0000313" key="2">
    <source>
        <dbReference type="Proteomes" id="UP001056619"/>
    </source>
</evidence>
<dbReference type="EMBL" id="CP098494">
    <property type="protein sequence ID" value="USA60035.1"/>
    <property type="molecule type" value="Genomic_DNA"/>
</dbReference>
<dbReference type="Pfam" id="PF21900">
    <property type="entry name" value="DUF6920"/>
    <property type="match status" value="1"/>
</dbReference>
<dbReference type="Proteomes" id="UP001056619">
    <property type="component" value="Chromosome"/>
</dbReference>
<organism evidence="1 2">
    <name type="scientific">Qipengyuania citrea</name>
    <dbReference type="NCBI Taxonomy" id="225971"/>
    <lineage>
        <taxon>Bacteria</taxon>
        <taxon>Pseudomonadati</taxon>
        <taxon>Pseudomonadota</taxon>
        <taxon>Alphaproteobacteria</taxon>
        <taxon>Sphingomonadales</taxon>
        <taxon>Erythrobacteraceae</taxon>
        <taxon>Qipengyuania</taxon>
    </lineage>
</organism>
<evidence type="ECO:0000313" key="1">
    <source>
        <dbReference type="EMBL" id="USA60035.1"/>
    </source>
</evidence>
<reference evidence="1 2" key="1">
    <citation type="submission" date="2022-06" db="EMBL/GenBank/DDBJ databases">
        <authorList>
            <person name="Liu G."/>
        </authorList>
    </citation>
    <scope>NUCLEOTIDE SEQUENCE [LARGE SCALE GENOMIC DNA]</scope>
    <source>
        <strain evidence="1 2">E4</strain>
    </source>
</reference>
<accession>A0ABY4U7M8</accession>
<keyword evidence="2" id="KW-1185">Reference proteome</keyword>
<sequence>MSNIRQAGMARPETLIRLAERIGAQVTRAETKARLRQRGILRTGSTGRWMKFRARQSIDVNRPSFCWTASVGPFGLLQVRDELQDGLPQGFVRLLDAITLSKATPSPALLKGQIMRYLAELPWAPDALLSNDRVSWAEEADNTLRASVHAFGVRASVLFKLDADGTIASVSAEDRPRQEGRGFRERPWRGTYGDYRRVDGRLLPHKAEVSWKVDGTWFPVWRGKLEQWEIGKASS</sequence>
<dbReference type="InterPro" id="IPR054213">
    <property type="entry name" value="DUF6920"/>
</dbReference>
<evidence type="ECO:0008006" key="3">
    <source>
        <dbReference type="Google" id="ProtNLM"/>
    </source>
</evidence>
<name>A0ABY4U7M8_9SPHN</name>
<dbReference type="RefSeq" id="WP_265557483.1">
    <property type="nucleotide sequence ID" value="NZ_CP098494.1"/>
</dbReference>
<gene>
    <name evidence="1" type="ORF">NCF85_07830</name>
</gene>